<dbReference type="EMBL" id="CP067089">
    <property type="protein sequence ID" value="QQO09212.1"/>
    <property type="molecule type" value="Genomic_DNA"/>
</dbReference>
<evidence type="ECO:0000256" key="1">
    <source>
        <dbReference type="ARBA" id="ARBA00022741"/>
    </source>
</evidence>
<evidence type="ECO:0000256" key="2">
    <source>
        <dbReference type="ARBA" id="ARBA00022840"/>
    </source>
</evidence>
<keyword evidence="5" id="KW-1185">Reference proteome</keyword>
<reference evidence="4" key="1">
    <citation type="submission" date="2021-01" db="EMBL/GenBank/DDBJ databases">
        <title>Description of Breznakiella homolactica.</title>
        <authorList>
            <person name="Song Y."/>
            <person name="Brune A."/>
        </authorList>
    </citation>
    <scope>NUCLEOTIDE SEQUENCE</scope>
    <source>
        <strain evidence="4">RmG30</strain>
    </source>
</reference>
<dbReference type="PROSITE" id="PS50893">
    <property type="entry name" value="ABC_TRANSPORTER_2"/>
    <property type="match status" value="1"/>
</dbReference>
<dbReference type="InterPro" id="IPR003439">
    <property type="entry name" value="ABC_transporter-like_ATP-bd"/>
</dbReference>
<dbReference type="InterPro" id="IPR003593">
    <property type="entry name" value="AAA+_ATPase"/>
</dbReference>
<dbReference type="PANTHER" id="PTHR24220">
    <property type="entry name" value="IMPORT ATP-BINDING PROTEIN"/>
    <property type="match status" value="1"/>
</dbReference>
<dbReference type="KEGG" id="bhc:JFL75_20150"/>
<dbReference type="Gene3D" id="3.40.50.300">
    <property type="entry name" value="P-loop containing nucleotide triphosphate hydrolases"/>
    <property type="match status" value="1"/>
</dbReference>
<dbReference type="GO" id="GO:0005886">
    <property type="term" value="C:plasma membrane"/>
    <property type="evidence" value="ECO:0007669"/>
    <property type="project" value="TreeGrafter"/>
</dbReference>
<dbReference type="GO" id="GO:0016887">
    <property type="term" value="F:ATP hydrolysis activity"/>
    <property type="evidence" value="ECO:0007669"/>
    <property type="project" value="InterPro"/>
</dbReference>
<feature type="domain" description="ABC transporter" evidence="3">
    <location>
        <begin position="6"/>
        <end position="242"/>
    </location>
</feature>
<dbReference type="InterPro" id="IPR027417">
    <property type="entry name" value="P-loop_NTPase"/>
</dbReference>
<name>A0A7T8BA67_9SPIR</name>
<dbReference type="SUPFAM" id="SSF52540">
    <property type="entry name" value="P-loop containing nucleoside triphosphate hydrolases"/>
    <property type="match status" value="1"/>
</dbReference>
<gene>
    <name evidence="4" type="ORF">JFL75_20150</name>
</gene>
<protein>
    <submittedName>
        <fullName evidence="4">ATP-binding cassette domain-containing protein</fullName>
    </submittedName>
</protein>
<dbReference type="InterPro" id="IPR015854">
    <property type="entry name" value="ABC_transpr_LolD-like"/>
</dbReference>
<evidence type="ECO:0000259" key="3">
    <source>
        <dbReference type="PROSITE" id="PS50893"/>
    </source>
</evidence>
<dbReference type="Proteomes" id="UP000595917">
    <property type="component" value="Chromosome"/>
</dbReference>
<organism evidence="4 5">
    <name type="scientific">Breznakiella homolactica</name>
    <dbReference type="NCBI Taxonomy" id="2798577"/>
    <lineage>
        <taxon>Bacteria</taxon>
        <taxon>Pseudomonadati</taxon>
        <taxon>Spirochaetota</taxon>
        <taxon>Spirochaetia</taxon>
        <taxon>Spirochaetales</taxon>
        <taxon>Breznakiellaceae</taxon>
        <taxon>Breznakiella</taxon>
    </lineage>
</organism>
<evidence type="ECO:0000313" key="5">
    <source>
        <dbReference type="Proteomes" id="UP000595917"/>
    </source>
</evidence>
<dbReference type="GO" id="GO:0005524">
    <property type="term" value="F:ATP binding"/>
    <property type="evidence" value="ECO:0007669"/>
    <property type="project" value="UniProtKB-KW"/>
</dbReference>
<keyword evidence="2 4" id="KW-0067">ATP-binding</keyword>
<evidence type="ECO:0000313" key="4">
    <source>
        <dbReference type="EMBL" id="QQO09212.1"/>
    </source>
</evidence>
<dbReference type="AlphaFoldDB" id="A0A7T8BA67"/>
<accession>A0A7T8BA67</accession>
<keyword evidence="1" id="KW-0547">Nucleotide-binding</keyword>
<proteinExistence type="predicted"/>
<dbReference type="GO" id="GO:0022857">
    <property type="term" value="F:transmembrane transporter activity"/>
    <property type="evidence" value="ECO:0007669"/>
    <property type="project" value="TreeGrafter"/>
</dbReference>
<dbReference type="SMART" id="SM00382">
    <property type="entry name" value="AAA"/>
    <property type="match status" value="1"/>
</dbReference>
<dbReference type="Pfam" id="PF00005">
    <property type="entry name" value="ABC_tran"/>
    <property type="match status" value="1"/>
</dbReference>
<sequence length="245" mass="27105">MAEPVIELKDVSFSAQNMDVVRNISYDFEGGKTTALVGPSGGGKSTVLKLAAGLLLPTSGKVLFRGQDISAMGRPQTLAFRRESAVVFQDSALWANQTLFQTLELPLKIHYPDMDKDERESRIAEVTAAVGYKRALHIRPALLSMGEQKLISFARALLCNPSILFLDEWTESLDDEAARRLVGIVRRRKADNNTILFISHDLEIIKELAEYVVMVIDGRLSLQVTGEEMEADRNVAKIVEKGISS</sequence>